<gene>
    <name evidence="1" type="ORF">A0H81_05419</name>
</gene>
<comment type="caution">
    <text evidence="1">The sequence shown here is derived from an EMBL/GenBank/DDBJ whole genome shotgun (WGS) entry which is preliminary data.</text>
</comment>
<dbReference type="Gene3D" id="3.30.300.30">
    <property type="match status" value="1"/>
</dbReference>
<reference evidence="1 2" key="1">
    <citation type="submission" date="2016-03" db="EMBL/GenBank/DDBJ databases">
        <title>Whole genome sequencing of Grifola frondosa 9006-11.</title>
        <authorList>
            <person name="Min B."/>
            <person name="Park H."/>
            <person name="Kim J.-G."/>
            <person name="Cho H."/>
            <person name="Oh Y.-L."/>
            <person name="Kong W.-S."/>
            <person name="Choi I.-G."/>
        </authorList>
    </citation>
    <scope>NUCLEOTIDE SEQUENCE [LARGE SCALE GENOMIC DNA]</scope>
    <source>
        <strain evidence="1 2">9006-11</strain>
    </source>
</reference>
<evidence type="ECO:0000313" key="1">
    <source>
        <dbReference type="EMBL" id="OBZ74984.1"/>
    </source>
</evidence>
<protein>
    <recommendedName>
        <fullName evidence="3">AMP-binding enzyme C-terminal domain-containing protein</fullName>
    </recommendedName>
</protein>
<sequence>MKTADINAENLPSSDTSIVHIPAEFAILSRMPSELHGSSAPTLHAIKCTFKSIPSKAHRQSRYSGHPSIYTSSAQIILRSASQGPIDIPKQWSRAICVHHSCRPLSDIVNAELWGFVTSESVMAAASLVQPYYAVPMCFIAMDEFPHRSNGKIDKRALRQMALDKIDAENLVAQRSMLSTKAEFYSPTMYNGN</sequence>
<proteinExistence type="predicted"/>
<evidence type="ECO:0008006" key="3">
    <source>
        <dbReference type="Google" id="ProtNLM"/>
    </source>
</evidence>
<name>A0A1C7MIZ2_GRIFR</name>
<keyword evidence="2" id="KW-1185">Reference proteome</keyword>
<dbReference type="Proteomes" id="UP000092993">
    <property type="component" value="Unassembled WGS sequence"/>
</dbReference>
<dbReference type="OrthoDB" id="408177at2759"/>
<organism evidence="1 2">
    <name type="scientific">Grifola frondosa</name>
    <name type="common">Maitake</name>
    <name type="synonym">Polyporus frondosus</name>
    <dbReference type="NCBI Taxonomy" id="5627"/>
    <lineage>
        <taxon>Eukaryota</taxon>
        <taxon>Fungi</taxon>
        <taxon>Dikarya</taxon>
        <taxon>Basidiomycota</taxon>
        <taxon>Agaricomycotina</taxon>
        <taxon>Agaricomycetes</taxon>
        <taxon>Polyporales</taxon>
        <taxon>Grifolaceae</taxon>
        <taxon>Grifola</taxon>
    </lineage>
</organism>
<dbReference type="AlphaFoldDB" id="A0A1C7MIZ2"/>
<evidence type="ECO:0000313" key="2">
    <source>
        <dbReference type="Proteomes" id="UP000092993"/>
    </source>
</evidence>
<dbReference type="InterPro" id="IPR045851">
    <property type="entry name" value="AMP-bd_C_sf"/>
</dbReference>
<dbReference type="EMBL" id="LUGG01000005">
    <property type="protein sequence ID" value="OBZ74984.1"/>
    <property type="molecule type" value="Genomic_DNA"/>
</dbReference>
<dbReference type="SUPFAM" id="SSF56801">
    <property type="entry name" value="Acetyl-CoA synthetase-like"/>
    <property type="match status" value="1"/>
</dbReference>
<dbReference type="STRING" id="5627.A0A1C7MIZ2"/>
<accession>A0A1C7MIZ2</accession>